<evidence type="ECO:0000313" key="11">
    <source>
        <dbReference type="Proteomes" id="UP000076738"/>
    </source>
</evidence>
<dbReference type="GO" id="GO:0005681">
    <property type="term" value="C:spliceosomal complex"/>
    <property type="evidence" value="ECO:0007669"/>
    <property type="project" value="UniProtKB-KW"/>
</dbReference>
<evidence type="ECO:0000256" key="4">
    <source>
        <dbReference type="ARBA" id="ARBA00022490"/>
    </source>
</evidence>
<comment type="similarity">
    <text evidence="2">Belongs to the CRIPT family.</text>
</comment>
<reference evidence="10 11" key="1">
    <citation type="journal article" date="2016" name="Mol. Biol. Evol.">
        <title>Comparative Genomics of Early-Diverging Mushroom-Forming Fungi Provides Insights into the Origins of Lignocellulose Decay Capabilities.</title>
        <authorList>
            <person name="Nagy L.G."/>
            <person name="Riley R."/>
            <person name="Tritt A."/>
            <person name="Adam C."/>
            <person name="Daum C."/>
            <person name="Floudas D."/>
            <person name="Sun H."/>
            <person name="Yadav J.S."/>
            <person name="Pangilinan J."/>
            <person name="Larsson K.H."/>
            <person name="Matsuura K."/>
            <person name="Barry K."/>
            <person name="Labutti K."/>
            <person name="Kuo R."/>
            <person name="Ohm R.A."/>
            <person name="Bhattacharya S.S."/>
            <person name="Shirouzu T."/>
            <person name="Yoshinaga Y."/>
            <person name="Martin F.M."/>
            <person name="Grigoriev I.V."/>
            <person name="Hibbett D.S."/>
        </authorList>
    </citation>
    <scope>NUCLEOTIDE SEQUENCE [LARGE SCALE GENOMIC DNA]</scope>
    <source>
        <strain evidence="10 11">TUFC12733</strain>
    </source>
</reference>
<accession>A0A167S3T4</accession>
<dbReference type="GO" id="GO:0008380">
    <property type="term" value="P:RNA splicing"/>
    <property type="evidence" value="ECO:0007669"/>
    <property type="project" value="UniProtKB-KW"/>
</dbReference>
<name>A0A167S3T4_CALVF</name>
<dbReference type="GO" id="GO:0008017">
    <property type="term" value="F:microtubule binding"/>
    <property type="evidence" value="ECO:0007669"/>
    <property type="project" value="TreeGrafter"/>
</dbReference>
<dbReference type="AlphaFoldDB" id="A0A167S3T4"/>
<dbReference type="InterPro" id="IPR019367">
    <property type="entry name" value="PDZ-binding_CRIPT"/>
</dbReference>
<evidence type="ECO:0000256" key="5">
    <source>
        <dbReference type="ARBA" id="ARBA00022664"/>
    </source>
</evidence>
<dbReference type="GO" id="GO:0031122">
    <property type="term" value="P:cytoplasmic microtubule organization"/>
    <property type="evidence" value="ECO:0007669"/>
    <property type="project" value="TreeGrafter"/>
</dbReference>
<evidence type="ECO:0000256" key="7">
    <source>
        <dbReference type="ARBA" id="ARBA00023187"/>
    </source>
</evidence>
<keyword evidence="7" id="KW-0508">mRNA splicing</keyword>
<feature type="region of interest" description="Disordered" evidence="9">
    <location>
        <begin position="17"/>
        <end position="50"/>
    </location>
</feature>
<evidence type="ECO:0000313" key="10">
    <source>
        <dbReference type="EMBL" id="KZP01558.1"/>
    </source>
</evidence>
<evidence type="ECO:0000256" key="8">
    <source>
        <dbReference type="ARBA" id="ARBA00032518"/>
    </source>
</evidence>
<keyword evidence="5" id="KW-0507">mRNA processing</keyword>
<proteinExistence type="inferred from homology"/>
<dbReference type="Pfam" id="PF10235">
    <property type="entry name" value="Cript"/>
    <property type="match status" value="1"/>
</dbReference>
<gene>
    <name evidence="10" type="ORF">CALVIDRAFT_508140</name>
</gene>
<evidence type="ECO:0000256" key="9">
    <source>
        <dbReference type="SAM" id="MobiDB-lite"/>
    </source>
</evidence>
<evidence type="ECO:0000256" key="3">
    <source>
        <dbReference type="ARBA" id="ARBA00018615"/>
    </source>
</evidence>
<dbReference type="GO" id="GO:0005737">
    <property type="term" value="C:cytoplasm"/>
    <property type="evidence" value="ECO:0007669"/>
    <property type="project" value="UniProtKB-SubCell"/>
</dbReference>
<keyword evidence="4" id="KW-0963">Cytoplasm</keyword>
<dbReference type="EMBL" id="KV417266">
    <property type="protein sequence ID" value="KZP01558.1"/>
    <property type="molecule type" value="Genomic_DNA"/>
</dbReference>
<dbReference type="PANTHER" id="PTHR11805:SF1">
    <property type="entry name" value="CYSTEINE-RICH PDZ-BINDING PROTEIN"/>
    <property type="match status" value="1"/>
</dbReference>
<evidence type="ECO:0000256" key="1">
    <source>
        <dbReference type="ARBA" id="ARBA00004496"/>
    </source>
</evidence>
<dbReference type="STRING" id="1330018.A0A167S3T4"/>
<sequence>MVCAKCEKKVSKLAAPDPFTPSTSQGRKIGENKLLSSGVGPSALKSKGSLAGSRYTPYGGKCKECKSTVTQNGAKFCHGCAFKKGVCSICGKKILDTKQYNMSAK</sequence>
<dbReference type="Proteomes" id="UP000076738">
    <property type="component" value="Unassembled WGS sequence"/>
</dbReference>
<dbReference type="GO" id="GO:0006397">
    <property type="term" value="P:mRNA processing"/>
    <property type="evidence" value="ECO:0007669"/>
    <property type="project" value="UniProtKB-KW"/>
</dbReference>
<evidence type="ECO:0000256" key="6">
    <source>
        <dbReference type="ARBA" id="ARBA00022728"/>
    </source>
</evidence>
<dbReference type="OrthoDB" id="147332at2759"/>
<protein>
    <recommendedName>
        <fullName evidence="3">Cysteine-rich PDZ-binding protein</fullName>
    </recommendedName>
    <alternativeName>
        <fullName evidence="8">Cysteine-rich interactor of PDZ three</fullName>
    </alternativeName>
</protein>
<keyword evidence="6" id="KW-0747">Spliceosome</keyword>
<organism evidence="10 11">
    <name type="scientific">Calocera viscosa (strain TUFC12733)</name>
    <dbReference type="NCBI Taxonomy" id="1330018"/>
    <lineage>
        <taxon>Eukaryota</taxon>
        <taxon>Fungi</taxon>
        <taxon>Dikarya</taxon>
        <taxon>Basidiomycota</taxon>
        <taxon>Agaricomycotina</taxon>
        <taxon>Dacrymycetes</taxon>
        <taxon>Dacrymycetales</taxon>
        <taxon>Dacrymycetaceae</taxon>
        <taxon>Calocera</taxon>
    </lineage>
</organism>
<dbReference type="PANTHER" id="PTHR11805">
    <property type="entry name" value="CYSTEINE-RICH PDZ-BINDING PROTEIN"/>
    <property type="match status" value="1"/>
</dbReference>
<comment type="subcellular location">
    <subcellularLocation>
        <location evidence="1">Cytoplasm</location>
    </subcellularLocation>
</comment>
<evidence type="ECO:0000256" key="2">
    <source>
        <dbReference type="ARBA" id="ARBA00009021"/>
    </source>
</evidence>
<keyword evidence="11" id="KW-1185">Reference proteome</keyword>